<keyword evidence="2" id="KW-1185">Reference proteome</keyword>
<evidence type="ECO:0000313" key="2">
    <source>
        <dbReference type="Proteomes" id="UP000678895"/>
    </source>
</evidence>
<reference evidence="1" key="1">
    <citation type="submission" date="2021-03" db="EMBL/GenBank/DDBJ databases">
        <title>Antimicrobial resistance genes in bacteria isolated from Japanese honey, and their potential for conferring macrolide and lincosamide resistance in the American foulbrood pathogen Paenibacillus larvae.</title>
        <authorList>
            <person name="Okamoto M."/>
            <person name="Kumagai M."/>
            <person name="Kanamori H."/>
            <person name="Takamatsu D."/>
        </authorList>
    </citation>
    <scope>NUCLEOTIDE SEQUENCE</scope>
    <source>
        <strain evidence="1">J41TS4</strain>
    </source>
</reference>
<dbReference type="AlphaFoldDB" id="A0A920CMM5"/>
<gene>
    <name evidence="1" type="ORF">J41TS4_19950</name>
</gene>
<organism evidence="1 2">
    <name type="scientific">Paenibacillus apis</name>
    <dbReference type="NCBI Taxonomy" id="1792174"/>
    <lineage>
        <taxon>Bacteria</taxon>
        <taxon>Bacillati</taxon>
        <taxon>Bacillota</taxon>
        <taxon>Bacilli</taxon>
        <taxon>Bacillales</taxon>
        <taxon>Paenibacillaceae</taxon>
        <taxon>Paenibacillus</taxon>
    </lineage>
</organism>
<sequence length="65" mass="7273">MDVEGKKADSYFELNELREVGTPGTNIITLTGYQYTEASFSDIITTLITLLNKSAKIKIQNYIVV</sequence>
<dbReference type="EMBL" id="BORS01000006">
    <property type="protein sequence ID" value="GIO42237.1"/>
    <property type="molecule type" value="Genomic_DNA"/>
</dbReference>
<dbReference type="Proteomes" id="UP000678895">
    <property type="component" value="Unassembled WGS sequence"/>
</dbReference>
<accession>A0A920CMM5</accession>
<evidence type="ECO:0000313" key="1">
    <source>
        <dbReference type="EMBL" id="GIO42237.1"/>
    </source>
</evidence>
<protein>
    <submittedName>
        <fullName evidence="1">Uncharacterized protein</fullName>
    </submittedName>
</protein>
<name>A0A920CMM5_9BACL</name>
<proteinExistence type="predicted"/>
<comment type="caution">
    <text evidence="1">The sequence shown here is derived from an EMBL/GenBank/DDBJ whole genome shotgun (WGS) entry which is preliminary data.</text>
</comment>